<proteinExistence type="predicted"/>
<organism evidence="1 2">
    <name type="scientific">Bacillus phage Hakuna</name>
    <dbReference type="NCBI Taxonomy" id="1486659"/>
    <lineage>
        <taxon>Viruses</taxon>
        <taxon>Duplodnaviria</taxon>
        <taxon>Heunggongvirae</taxon>
        <taxon>Uroviricota</taxon>
        <taxon>Caudoviricetes</taxon>
        <taxon>Herelleviridae</taxon>
        <taxon>Bastillevirinae</taxon>
        <taxon>Wphvirus</taxon>
        <taxon>Wphvirus hakuna</taxon>
    </lineage>
</organism>
<name>A0A024B1G9_9CAUD</name>
<dbReference type="RefSeq" id="YP_009036726.1">
    <property type="nucleotide sequence ID" value="NC_024213.1"/>
</dbReference>
<protein>
    <submittedName>
        <fullName evidence="1">Uncharacterized protein</fullName>
    </submittedName>
</protein>
<evidence type="ECO:0000313" key="2">
    <source>
        <dbReference type="Proteomes" id="UP000026900"/>
    </source>
</evidence>
<dbReference type="GeneID" id="19526277"/>
<reference evidence="2" key="1">
    <citation type="submission" date="2014-09" db="EMBL/GenBank/DDBJ databases">
        <authorList>
            <person name="Sauder A.B."/>
            <person name="McKenzie Q.R."/>
            <person name="Temple L.M."/>
            <person name="Alexis B.K."/>
            <person name="Al-Atrache Z."/>
            <person name="Lewis L.O."/>
            <person name="Loesser-Casey K.E."/>
            <person name="Mitchell K.J."/>
        </authorList>
    </citation>
    <scope>NUCLEOTIDE SEQUENCE [LARGE SCALE GENOMIC DNA]</scope>
</reference>
<dbReference type="KEGG" id="vg:19526277"/>
<keyword evidence="2" id="KW-1185">Reference proteome</keyword>
<dbReference type="Proteomes" id="UP000026900">
    <property type="component" value="Segment"/>
</dbReference>
<accession>A0A024B1G9</accession>
<evidence type="ECO:0000313" key="1">
    <source>
        <dbReference type="EMBL" id="AHZ10295.1"/>
    </source>
</evidence>
<dbReference type="EMBL" id="KJ489399">
    <property type="protein sequence ID" value="AHZ10295.1"/>
    <property type="molecule type" value="Genomic_DNA"/>
</dbReference>
<sequence>MTEVVLTNAEETDKILFVSDLIKSFQRIQKGKQFRFWYRDVQHVDKPLKSVDGRIANSFIQSFDVKSAFDEITNIQYQNVEQIVFLENGSMYDLRADLFKHALDITETALFKYLTNIDEKRILITVIAKDMNYKIIRIITGRIDVVNAESEVVVVRHDDSPSQCTEIGFEEVMSIQERLQNEDSIEFTFINNNLWRSTK</sequence>